<dbReference type="Proteomes" id="UP000813462">
    <property type="component" value="Unassembled WGS sequence"/>
</dbReference>
<gene>
    <name evidence="1" type="ORF">FEM48_Zijuj02G0098700</name>
</gene>
<comment type="caution">
    <text evidence="1">The sequence shown here is derived from an EMBL/GenBank/DDBJ whole genome shotgun (WGS) entry which is preliminary data.</text>
</comment>
<evidence type="ECO:0000313" key="2">
    <source>
        <dbReference type="Proteomes" id="UP000813462"/>
    </source>
</evidence>
<dbReference type="AlphaFoldDB" id="A0A978VV25"/>
<name>A0A978VV25_ZIZJJ</name>
<evidence type="ECO:0000313" key="1">
    <source>
        <dbReference type="EMBL" id="KAH7542670.1"/>
    </source>
</evidence>
<reference evidence="1" key="1">
    <citation type="journal article" date="2021" name="Front. Plant Sci.">
        <title>Chromosome-Scale Genome Assembly for Chinese Sour Jujube and Insights Into Its Genome Evolution and Domestication Signature.</title>
        <authorList>
            <person name="Shen L.-Y."/>
            <person name="Luo H."/>
            <person name="Wang X.-L."/>
            <person name="Wang X.-M."/>
            <person name="Qiu X.-J."/>
            <person name="Liu H."/>
            <person name="Zhou S.-S."/>
            <person name="Jia K.-H."/>
            <person name="Nie S."/>
            <person name="Bao Y.-T."/>
            <person name="Zhang R.-G."/>
            <person name="Yun Q.-Z."/>
            <person name="Chai Y.-H."/>
            <person name="Lu J.-Y."/>
            <person name="Li Y."/>
            <person name="Zhao S.-W."/>
            <person name="Mao J.-F."/>
            <person name="Jia S.-G."/>
            <person name="Mao Y.-M."/>
        </authorList>
    </citation>
    <scope>NUCLEOTIDE SEQUENCE</scope>
    <source>
        <strain evidence="1">AT0</strain>
        <tissue evidence="1">Leaf</tissue>
    </source>
</reference>
<dbReference type="EMBL" id="JAEACU010000002">
    <property type="protein sequence ID" value="KAH7542670.1"/>
    <property type="molecule type" value="Genomic_DNA"/>
</dbReference>
<sequence>MFVWFGGIRRFQKILSFPECTLSWAELPARILGPLVVDWTGLQQGVDDSVYTNKPVKTTYTPGDKGHIVEILEDSKMDEVTEGRTAVNVQTLLR</sequence>
<accession>A0A978VV25</accession>
<organism evidence="1 2">
    <name type="scientific">Ziziphus jujuba var. spinosa</name>
    <dbReference type="NCBI Taxonomy" id="714518"/>
    <lineage>
        <taxon>Eukaryota</taxon>
        <taxon>Viridiplantae</taxon>
        <taxon>Streptophyta</taxon>
        <taxon>Embryophyta</taxon>
        <taxon>Tracheophyta</taxon>
        <taxon>Spermatophyta</taxon>
        <taxon>Magnoliopsida</taxon>
        <taxon>eudicotyledons</taxon>
        <taxon>Gunneridae</taxon>
        <taxon>Pentapetalae</taxon>
        <taxon>rosids</taxon>
        <taxon>fabids</taxon>
        <taxon>Rosales</taxon>
        <taxon>Rhamnaceae</taxon>
        <taxon>Paliureae</taxon>
        <taxon>Ziziphus</taxon>
    </lineage>
</organism>
<proteinExistence type="predicted"/>
<protein>
    <submittedName>
        <fullName evidence="1">Uncharacterized protein</fullName>
    </submittedName>
</protein>